<protein>
    <submittedName>
        <fullName evidence="2">Uncharacterized protein</fullName>
    </submittedName>
</protein>
<accession>A0AAV9UL72</accession>
<feature type="transmembrane region" description="Helical" evidence="1">
    <location>
        <begin position="20"/>
        <end position="41"/>
    </location>
</feature>
<keyword evidence="1" id="KW-0472">Membrane</keyword>
<evidence type="ECO:0000256" key="1">
    <source>
        <dbReference type="SAM" id="Phobius"/>
    </source>
</evidence>
<comment type="caution">
    <text evidence="2">The sequence shown here is derived from an EMBL/GenBank/DDBJ whole genome shotgun (WGS) entry which is preliminary data.</text>
</comment>
<name>A0AAV9UL72_9PEZI</name>
<dbReference type="AlphaFoldDB" id="A0AAV9UL72"/>
<dbReference type="EMBL" id="JAVHNQ010000006">
    <property type="protein sequence ID" value="KAK6343864.1"/>
    <property type="molecule type" value="Genomic_DNA"/>
</dbReference>
<keyword evidence="3" id="KW-1185">Reference proteome</keyword>
<evidence type="ECO:0000313" key="2">
    <source>
        <dbReference type="EMBL" id="KAK6343864.1"/>
    </source>
</evidence>
<reference evidence="2 3" key="1">
    <citation type="submission" date="2019-10" db="EMBL/GenBank/DDBJ databases">
        <authorList>
            <person name="Palmer J.M."/>
        </authorList>
    </citation>
    <scope>NUCLEOTIDE SEQUENCE [LARGE SCALE GENOMIC DNA]</scope>
    <source>
        <strain evidence="2 3">TWF696</strain>
    </source>
</reference>
<keyword evidence="1" id="KW-0812">Transmembrane</keyword>
<organism evidence="2 3">
    <name type="scientific">Orbilia brochopaga</name>
    <dbReference type="NCBI Taxonomy" id="3140254"/>
    <lineage>
        <taxon>Eukaryota</taxon>
        <taxon>Fungi</taxon>
        <taxon>Dikarya</taxon>
        <taxon>Ascomycota</taxon>
        <taxon>Pezizomycotina</taxon>
        <taxon>Orbiliomycetes</taxon>
        <taxon>Orbiliales</taxon>
        <taxon>Orbiliaceae</taxon>
        <taxon>Orbilia</taxon>
    </lineage>
</organism>
<sequence length="123" mass="13624">MPYGVQARDVGANALRPGAVVGGIVAGAVGLIFIVGFIIYINRRINCKKTLQAQVRVDDPENSDALSISTYVDEKDSDTLYSPTERSPILHEDDDYLQNEKYIVEQRNATRPPPFPVYQDVAL</sequence>
<gene>
    <name evidence="2" type="ORF">TWF696_007518</name>
</gene>
<proteinExistence type="predicted"/>
<dbReference type="Proteomes" id="UP001375240">
    <property type="component" value="Unassembled WGS sequence"/>
</dbReference>
<evidence type="ECO:0000313" key="3">
    <source>
        <dbReference type="Proteomes" id="UP001375240"/>
    </source>
</evidence>
<keyword evidence="1" id="KW-1133">Transmembrane helix</keyword>